<dbReference type="InterPro" id="IPR036259">
    <property type="entry name" value="MFS_trans_sf"/>
</dbReference>
<dbReference type="OMA" id="MAIFIAY"/>
<name>W6Q9E8_PENRF</name>
<dbReference type="PANTHER" id="PTHR23502:SF60">
    <property type="entry name" value="MAJOR FACILITATOR SUPERFAMILY (MFS) PROFILE DOMAIN-CONTAINING PROTEIN-RELATED"/>
    <property type="match status" value="1"/>
</dbReference>
<reference evidence="6" key="1">
    <citation type="journal article" date="2014" name="Nat. Commun.">
        <title>Multiple recent horizontal transfers of a large genomic region in cheese making fungi.</title>
        <authorList>
            <person name="Cheeseman K."/>
            <person name="Ropars J."/>
            <person name="Renault P."/>
            <person name="Dupont J."/>
            <person name="Gouzy J."/>
            <person name="Branca A."/>
            <person name="Abraham A.L."/>
            <person name="Ceppi M."/>
            <person name="Conseiller E."/>
            <person name="Debuchy R."/>
            <person name="Malagnac F."/>
            <person name="Goarin A."/>
            <person name="Silar P."/>
            <person name="Lacoste S."/>
            <person name="Sallet E."/>
            <person name="Bensimon A."/>
            <person name="Giraud T."/>
            <person name="Brygoo Y."/>
        </authorList>
    </citation>
    <scope>NUCLEOTIDE SEQUENCE [LARGE SCALE GENOMIC DNA]</scope>
    <source>
        <strain evidence="6">FM164</strain>
    </source>
</reference>
<gene>
    <name evidence="6" type="ORF">PROQFM164_S01g000201</name>
</gene>
<evidence type="ECO:0000313" key="7">
    <source>
        <dbReference type="Proteomes" id="UP000030686"/>
    </source>
</evidence>
<comment type="subcellular location">
    <subcellularLocation>
        <location evidence="1">Membrane</location>
        <topology evidence="1">Multi-pass membrane protein</topology>
    </subcellularLocation>
</comment>
<accession>W6Q9E8</accession>
<evidence type="ECO:0000256" key="4">
    <source>
        <dbReference type="ARBA" id="ARBA00023136"/>
    </source>
</evidence>
<keyword evidence="7" id="KW-1185">Reference proteome</keyword>
<organism evidence="6 7">
    <name type="scientific">Penicillium roqueforti (strain FM164)</name>
    <dbReference type="NCBI Taxonomy" id="1365484"/>
    <lineage>
        <taxon>Eukaryota</taxon>
        <taxon>Fungi</taxon>
        <taxon>Dikarya</taxon>
        <taxon>Ascomycota</taxon>
        <taxon>Pezizomycotina</taxon>
        <taxon>Eurotiomycetes</taxon>
        <taxon>Eurotiomycetidae</taxon>
        <taxon>Eurotiales</taxon>
        <taxon>Aspergillaceae</taxon>
        <taxon>Penicillium</taxon>
    </lineage>
</organism>
<feature type="transmembrane region" description="Helical" evidence="5">
    <location>
        <begin position="6"/>
        <end position="24"/>
    </location>
</feature>
<dbReference type="STRING" id="1365484.W6Q9E8"/>
<dbReference type="AlphaFoldDB" id="W6Q9E8"/>
<dbReference type="GO" id="GO:0022857">
    <property type="term" value="F:transmembrane transporter activity"/>
    <property type="evidence" value="ECO:0007669"/>
    <property type="project" value="TreeGrafter"/>
</dbReference>
<dbReference type="SUPFAM" id="SSF103473">
    <property type="entry name" value="MFS general substrate transporter"/>
    <property type="match status" value="1"/>
</dbReference>
<evidence type="ECO:0000256" key="2">
    <source>
        <dbReference type="ARBA" id="ARBA00022692"/>
    </source>
</evidence>
<dbReference type="EMBL" id="HG792015">
    <property type="protein sequence ID" value="CDM26392.1"/>
    <property type="molecule type" value="Genomic_DNA"/>
</dbReference>
<keyword evidence="3 5" id="KW-1133">Transmembrane helix</keyword>
<sequence>MAIFIAYNYGVLFFVLTSFASLWTKRYHQSVLISGVHYVAIVLGYTVGSPGGARVTDWLWKYLTHKRGQTAPEYRIPLIFPGIVFLIAGLSWYGWTAEAMAP</sequence>
<dbReference type="Proteomes" id="UP000030686">
    <property type="component" value="Unassembled WGS sequence"/>
</dbReference>
<keyword evidence="4 5" id="KW-0472">Membrane</keyword>
<dbReference type="OrthoDB" id="6770063at2759"/>
<feature type="transmembrane region" description="Helical" evidence="5">
    <location>
        <begin position="76"/>
        <end position="95"/>
    </location>
</feature>
<keyword evidence="2 5" id="KW-0812">Transmembrane</keyword>
<dbReference type="PANTHER" id="PTHR23502">
    <property type="entry name" value="MAJOR FACILITATOR SUPERFAMILY"/>
    <property type="match status" value="1"/>
</dbReference>
<protein>
    <submittedName>
        <fullName evidence="6">Genomic scaffold, ProqFM164S01</fullName>
    </submittedName>
</protein>
<evidence type="ECO:0000256" key="1">
    <source>
        <dbReference type="ARBA" id="ARBA00004141"/>
    </source>
</evidence>
<evidence type="ECO:0000313" key="6">
    <source>
        <dbReference type="EMBL" id="CDM26392.1"/>
    </source>
</evidence>
<evidence type="ECO:0000256" key="5">
    <source>
        <dbReference type="SAM" id="Phobius"/>
    </source>
</evidence>
<dbReference type="GO" id="GO:0016020">
    <property type="term" value="C:membrane"/>
    <property type="evidence" value="ECO:0007669"/>
    <property type="project" value="UniProtKB-SubCell"/>
</dbReference>
<proteinExistence type="predicted"/>
<evidence type="ECO:0000256" key="3">
    <source>
        <dbReference type="ARBA" id="ARBA00022989"/>
    </source>
</evidence>